<accession>A0ABT6FDZ3</accession>
<dbReference type="PANTHER" id="PTHR43667">
    <property type="entry name" value="CYCLOPROPANE-FATTY-ACYL-PHOSPHOLIPID SYNTHASE"/>
    <property type="match status" value="1"/>
</dbReference>
<comment type="caution">
    <text evidence="4">The sequence shown here is derived from an EMBL/GenBank/DDBJ whole genome shotgun (WGS) entry which is preliminary data.</text>
</comment>
<dbReference type="GO" id="GO:0008168">
    <property type="term" value="F:methyltransferase activity"/>
    <property type="evidence" value="ECO:0007669"/>
    <property type="project" value="UniProtKB-KW"/>
</dbReference>
<dbReference type="Pfam" id="PF10119">
    <property type="entry name" value="MethyTransf_Reg"/>
    <property type="match status" value="1"/>
</dbReference>
<dbReference type="InterPro" id="IPR029063">
    <property type="entry name" value="SAM-dependent_MTases_sf"/>
</dbReference>
<dbReference type="Gene3D" id="3.40.50.150">
    <property type="entry name" value="Vaccinia Virus protein VP39"/>
    <property type="match status" value="1"/>
</dbReference>
<feature type="domain" description="Methyltransferase" evidence="2">
    <location>
        <begin position="44"/>
        <end position="141"/>
    </location>
</feature>
<proteinExistence type="predicted"/>
<dbReference type="SUPFAM" id="SSF53335">
    <property type="entry name" value="S-adenosyl-L-methionine-dependent methyltransferases"/>
    <property type="match status" value="1"/>
</dbReference>
<dbReference type="PANTHER" id="PTHR43667:SF2">
    <property type="entry name" value="FATTY ACID C-METHYL TRANSFERASE"/>
    <property type="match status" value="1"/>
</dbReference>
<dbReference type="Proteomes" id="UP001216907">
    <property type="component" value="Unassembled WGS sequence"/>
</dbReference>
<evidence type="ECO:0000259" key="3">
    <source>
        <dbReference type="Pfam" id="PF21782"/>
    </source>
</evidence>
<dbReference type="Pfam" id="PF21782">
    <property type="entry name" value="WHD_PKMT"/>
    <property type="match status" value="1"/>
</dbReference>
<keyword evidence="4" id="KW-0808">Transferase</keyword>
<gene>
    <name evidence="4" type="ORF">PZE19_18555</name>
</gene>
<evidence type="ECO:0000313" key="4">
    <source>
        <dbReference type="EMBL" id="MDG3005793.1"/>
    </source>
</evidence>
<keyword evidence="4" id="KW-0489">Methyltransferase</keyword>
<reference evidence="4 5" key="1">
    <citation type="submission" date="2023-03" db="EMBL/GenBank/DDBJ databases">
        <title>Paludisphaera mucosa sp. nov. a novel planctomycete from northern fen.</title>
        <authorList>
            <person name="Ivanova A."/>
        </authorList>
    </citation>
    <scope>NUCLEOTIDE SEQUENCE [LARGE SCALE GENOMIC DNA]</scope>
    <source>
        <strain evidence="4 5">Pla2</strain>
    </source>
</reference>
<dbReference type="InterPro" id="IPR050723">
    <property type="entry name" value="CFA/CMAS"/>
</dbReference>
<dbReference type="RefSeq" id="WP_277862123.1">
    <property type="nucleotide sequence ID" value="NZ_JARRAG010000002.1"/>
</dbReference>
<dbReference type="CDD" id="cd02440">
    <property type="entry name" value="AdoMet_MTases"/>
    <property type="match status" value="1"/>
</dbReference>
<feature type="domain" description="Methyltransferase regulatory" evidence="1">
    <location>
        <begin position="213"/>
        <end position="294"/>
    </location>
</feature>
<dbReference type="GO" id="GO:0032259">
    <property type="term" value="P:methylation"/>
    <property type="evidence" value="ECO:0007669"/>
    <property type="project" value="UniProtKB-KW"/>
</dbReference>
<organism evidence="4 5">
    <name type="scientific">Paludisphaera mucosa</name>
    <dbReference type="NCBI Taxonomy" id="3030827"/>
    <lineage>
        <taxon>Bacteria</taxon>
        <taxon>Pseudomonadati</taxon>
        <taxon>Planctomycetota</taxon>
        <taxon>Planctomycetia</taxon>
        <taxon>Isosphaerales</taxon>
        <taxon>Isosphaeraceae</taxon>
        <taxon>Paludisphaera</taxon>
    </lineage>
</organism>
<sequence>MADSSTYDELPYTDNCFYYTHPDHMATVASLHGLTPTPPERCRVLELGCAMGGNLIPMALKLPDARFVGIDLSTRQVAEGRATIESLGLRNVELHAMSITDVDAGLGLFDFIVCHGVYSWVPAPVRDKILSIFAENLAPRGLAYVSYNTFPGWHARGLARDLMAFHVRDGGAMRDSARSARSFLKDLVDVLPDPNTAYAAILKAEGDFLEDVDDAYLFHEHLEETNNPFYFHQFMAAAGARGLAFVAEAKTDGLLGHLPPKARERIAEWGGDAIAREQYADFVTNRTFRRTYLRRAADEVAAKTSPEVVAAMGVGTMVTPDAGEVDVFSNEPVAFHVPGGGPSLTTNHPLLKTALVELALARPRMIPFDELVDRVQARLAPRLAEAFDDAKARAYLCDALFRGFSVDLVALNVSPPRIAVPAGESPTASPLARLQAAQGKRITNIPGRTVEPHDLDRLLLPLLDGERDRSSLGEALKAAIESGDFAVSFEGVPLAGEKTDEAIPELIEASLRRLAAMGLLTS</sequence>
<protein>
    <submittedName>
        <fullName evidence="4">Class I SAM-dependent methyltransferase</fullName>
    </submittedName>
</protein>
<feature type="domain" description="PKMT C-terminal winged helix" evidence="3">
    <location>
        <begin position="424"/>
        <end position="519"/>
    </location>
</feature>
<dbReference type="InterPro" id="IPR041698">
    <property type="entry name" value="Methyltransf_25"/>
</dbReference>
<dbReference type="EMBL" id="JARRAG010000002">
    <property type="protein sequence ID" value="MDG3005793.1"/>
    <property type="molecule type" value="Genomic_DNA"/>
</dbReference>
<dbReference type="InterPro" id="IPR018773">
    <property type="entry name" value="MeTrfase_reg_dom_prd"/>
</dbReference>
<evidence type="ECO:0000259" key="1">
    <source>
        <dbReference type="Pfam" id="PF10119"/>
    </source>
</evidence>
<name>A0ABT6FDZ3_9BACT</name>
<keyword evidence="5" id="KW-1185">Reference proteome</keyword>
<dbReference type="Pfam" id="PF13649">
    <property type="entry name" value="Methyltransf_25"/>
    <property type="match status" value="1"/>
</dbReference>
<evidence type="ECO:0000259" key="2">
    <source>
        <dbReference type="Pfam" id="PF13649"/>
    </source>
</evidence>
<dbReference type="InterPro" id="IPR048976">
    <property type="entry name" value="WHD_PKMT"/>
</dbReference>
<evidence type="ECO:0000313" key="5">
    <source>
        <dbReference type="Proteomes" id="UP001216907"/>
    </source>
</evidence>